<feature type="transmembrane region" description="Helical" evidence="2">
    <location>
        <begin position="6"/>
        <end position="27"/>
    </location>
</feature>
<proteinExistence type="predicted"/>
<accession>A0A0F9J4B8</accession>
<organism evidence="3">
    <name type="scientific">marine sediment metagenome</name>
    <dbReference type="NCBI Taxonomy" id="412755"/>
    <lineage>
        <taxon>unclassified sequences</taxon>
        <taxon>metagenomes</taxon>
        <taxon>ecological metagenomes</taxon>
    </lineage>
</organism>
<dbReference type="AlphaFoldDB" id="A0A0F9J4B8"/>
<keyword evidence="2" id="KW-1133">Transmembrane helix</keyword>
<name>A0A0F9J4B8_9ZZZZ</name>
<evidence type="ECO:0000313" key="3">
    <source>
        <dbReference type="EMBL" id="KKM64584.1"/>
    </source>
</evidence>
<feature type="region of interest" description="Disordered" evidence="1">
    <location>
        <begin position="46"/>
        <end position="65"/>
    </location>
</feature>
<comment type="caution">
    <text evidence="3">The sequence shown here is derived from an EMBL/GenBank/DDBJ whole genome shotgun (WGS) entry which is preliminary data.</text>
</comment>
<evidence type="ECO:0000256" key="1">
    <source>
        <dbReference type="SAM" id="MobiDB-lite"/>
    </source>
</evidence>
<keyword evidence="2" id="KW-0812">Transmembrane</keyword>
<dbReference type="EMBL" id="LAZR01010872">
    <property type="protein sequence ID" value="KKM64584.1"/>
    <property type="molecule type" value="Genomic_DNA"/>
</dbReference>
<reference evidence="3" key="1">
    <citation type="journal article" date="2015" name="Nature">
        <title>Complex archaea that bridge the gap between prokaryotes and eukaryotes.</title>
        <authorList>
            <person name="Spang A."/>
            <person name="Saw J.H."/>
            <person name="Jorgensen S.L."/>
            <person name="Zaremba-Niedzwiedzka K."/>
            <person name="Martijn J."/>
            <person name="Lind A.E."/>
            <person name="van Eijk R."/>
            <person name="Schleper C."/>
            <person name="Guy L."/>
            <person name="Ettema T.J."/>
        </authorList>
    </citation>
    <scope>NUCLEOTIDE SEQUENCE</scope>
</reference>
<sequence length="179" mass="20254">MIDILTVSFVTVVFAVLFAVLLAIILWRDHRANVREAQLQQDLDTLSDERDAASHAPSSNGPLVTECPMGHKAKKTCSRCVAINQDDWKQERDELREELAKCKPSAELEYEKTLLLELLGLPQSQMDNADYLAWYACVQKTWKDAKDGKRGILLTARWDEHPEGFDVPCLCALCRSYGD</sequence>
<keyword evidence="2" id="KW-0472">Membrane</keyword>
<evidence type="ECO:0000256" key="2">
    <source>
        <dbReference type="SAM" id="Phobius"/>
    </source>
</evidence>
<gene>
    <name evidence="3" type="ORF">LCGC14_1499860</name>
</gene>
<protein>
    <submittedName>
        <fullName evidence="3">Uncharacterized protein</fullName>
    </submittedName>
</protein>